<dbReference type="eggNOG" id="ENOG5031AWU">
    <property type="taxonomic scope" value="Bacteria"/>
</dbReference>
<protein>
    <recommendedName>
        <fullName evidence="2">Lipocalin-like domain-containing protein</fullName>
    </recommendedName>
</protein>
<sequence length="139" mass="16319">MRKIISILFIFSCLFSFQLKAQNIELKKTIDKNLVGVWKGEEKENQSEGLSKSWVMTRKNDGTFLLVFKVNDNGKINTIKEKGNWWVEDGKFYEFHNTSGLTDVYTYTILSKDKVKFKAVNMAIEQNNENYEFIDERVK</sequence>
<dbReference type="OrthoDB" id="1261513at2"/>
<dbReference type="EMBL" id="HE774682">
    <property type="protein sequence ID" value="CCG53430.1"/>
    <property type="molecule type" value="Genomic_DNA"/>
</dbReference>
<feature type="signal peptide" evidence="1">
    <location>
        <begin position="1"/>
        <end position="21"/>
    </location>
</feature>
<dbReference type="KEGG" id="fin:KQS_07360"/>
<dbReference type="Proteomes" id="UP000007599">
    <property type="component" value="Chromosome I"/>
</dbReference>
<dbReference type="RefSeq" id="WP_014388555.1">
    <property type="nucleotide sequence ID" value="NC_017025.1"/>
</dbReference>
<evidence type="ECO:0000313" key="4">
    <source>
        <dbReference type="Proteomes" id="UP000007599"/>
    </source>
</evidence>
<proteinExistence type="predicted"/>
<reference evidence="4" key="2">
    <citation type="submission" date="2012-03" db="EMBL/GenBank/DDBJ databases">
        <title>Complete genome sequence of Flavobacterium indicum GPTSA100-9T, isolated from warm spring water.</title>
        <authorList>
            <person name="Barbier P."/>
            <person name="Houel A."/>
            <person name="Loux V."/>
            <person name="Poulain J."/>
            <person name="Bernardet J.-F."/>
            <person name="Touchon M."/>
            <person name="Duchaud E."/>
        </authorList>
    </citation>
    <scope>NUCLEOTIDE SEQUENCE [LARGE SCALE GENOMIC DNA]</scope>
    <source>
        <strain evidence="4">DSM 17447 / CIP 109464 / GPTSA100-9</strain>
    </source>
</reference>
<feature type="domain" description="Lipocalin-like" evidence="2">
    <location>
        <begin position="34"/>
        <end position="114"/>
    </location>
</feature>
<dbReference type="Pfam" id="PF13648">
    <property type="entry name" value="Lipocalin_4"/>
    <property type="match status" value="1"/>
</dbReference>
<dbReference type="AlphaFoldDB" id="H8XQY2"/>
<reference evidence="3 4" key="1">
    <citation type="journal article" date="2012" name="J. Bacteriol.">
        <title>Complete Genome Sequence of Flavobacterium indicum GPSTA100-9T, Isolated from Warm Spring Water.</title>
        <authorList>
            <person name="Barbier P."/>
            <person name="Houel A."/>
            <person name="Loux V."/>
            <person name="Poulain J."/>
            <person name="Bernardet J.F."/>
            <person name="Touchon M."/>
            <person name="Duchaud E."/>
        </authorList>
    </citation>
    <scope>NUCLEOTIDE SEQUENCE [LARGE SCALE GENOMIC DNA]</scope>
    <source>
        <strain evidence="4">DSM 17447 / CIP 109464 / GPTSA100-9</strain>
    </source>
</reference>
<dbReference type="HOGENOM" id="CLU_150563_0_0_10"/>
<keyword evidence="1" id="KW-0732">Signal</keyword>
<organism evidence="3 4">
    <name type="scientific">Flavobacterium indicum (strain DSM 17447 / CIP 109464 / GPTSA100-9)</name>
    <dbReference type="NCBI Taxonomy" id="1094466"/>
    <lineage>
        <taxon>Bacteria</taxon>
        <taxon>Pseudomonadati</taxon>
        <taxon>Bacteroidota</taxon>
        <taxon>Flavobacteriia</taxon>
        <taxon>Flavobacteriales</taxon>
        <taxon>Flavobacteriaceae</taxon>
        <taxon>Flavobacterium</taxon>
    </lineage>
</organism>
<feature type="chain" id="PRO_5003616575" description="Lipocalin-like domain-containing protein" evidence="1">
    <location>
        <begin position="22"/>
        <end position="139"/>
    </location>
</feature>
<name>H8XQY2_FLAIG</name>
<evidence type="ECO:0000256" key="1">
    <source>
        <dbReference type="SAM" id="SignalP"/>
    </source>
</evidence>
<accession>H8XQY2</accession>
<evidence type="ECO:0000313" key="3">
    <source>
        <dbReference type="EMBL" id="CCG53430.1"/>
    </source>
</evidence>
<dbReference type="InterPro" id="IPR024311">
    <property type="entry name" value="Lipocalin-like"/>
</dbReference>
<keyword evidence="4" id="KW-1185">Reference proteome</keyword>
<evidence type="ECO:0000259" key="2">
    <source>
        <dbReference type="Pfam" id="PF13648"/>
    </source>
</evidence>
<dbReference type="STRING" id="1094466.KQS_07360"/>
<dbReference type="PATRIC" id="fig|1094466.5.peg.1448"/>
<gene>
    <name evidence="3" type="ordered locus">KQS_07360</name>
</gene>